<dbReference type="SUPFAM" id="SSF63411">
    <property type="entry name" value="LuxS/MPP-like metallohydrolase"/>
    <property type="match status" value="2"/>
</dbReference>
<protein>
    <submittedName>
        <fullName evidence="2">Insulinase family protein</fullName>
    </submittedName>
</protein>
<reference evidence="2" key="2">
    <citation type="journal article" date="2021" name="PeerJ">
        <title>Extensive microbial diversity within the chicken gut microbiome revealed by metagenomics and culture.</title>
        <authorList>
            <person name="Gilroy R."/>
            <person name="Ravi A."/>
            <person name="Getino M."/>
            <person name="Pursley I."/>
            <person name="Horton D.L."/>
            <person name="Alikhan N.F."/>
            <person name="Baker D."/>
            <person name="Gharbi K."/>
            <person name="Hall N."/>
            <person name="Watson M."/>
            <person name="Adriaenssens E.M."/>
            <person name="Foster-Nyarko E."/>
            <person name="Jarju S."/>
            <person name="Secka A."/>
            <person name="Antonio M."/>
            <person name="Oren A."/>
            <person name="Chaudhuri R.R."/>
            <person name="La Ragione R."/>
            <person name="Hildebrand F."/>
            <person name="Pallen M.J."/>
        </authorList>
    </citation>
    <scope>NUCLEOTIDE SEQUENCE</scope>
    <source>
        <strain evidence="2">CHK181-108</strain>
    </source>
</reference>
<gene>
    <name evidence="2" type="ORF">IAA60_07510</name>
</gene>
<dbReference type="EMBL" id="DVLU01000073">
    <property type="protein sequence ID" value="HIT85734.1"/>
    <property type="molecule type" value="Genomic_DNA"/>
</dbReference>
<organism evidence="2 3">
    <name type="scientific">Candidatus Ornithomonoglobus intestinigallinarum</name>
    <dbReference type="NCBI Taxonomy" id="2840894"/>
    <lineage>
        <taxon>Bacteria</taxon>
        <taxon>Bacillati</taxon>
        <taxon>Bacillota</taxon>
        <taxon>Clostridia</taxon>
        <taxon>Candidatus Ornithomonoglobus</taxon>
    </lineage>
</organism>
<feature type="domain" description="Peptidase M16 C-terminal" evidence="1">
    <location>
        <begin position="182"/>
        <end position="353"/>
    </location>
</feature>
<sequence length="426" mass="47051">MREISINDSITLKYIPMTKLKTTTVGLYIHRPLRKEEASMNAVLPFLLCRGCRLCPDAEAVSKYLENLYGAWFCGTVTKRGEDHIIYFDAETISDKYSPDGGKPLSELLKLMLSAAFEPNAKDGAFDEAILEQEKANAKNRILASMNDKQSYASKRCIEEMCAGEAFAVPRLGTAEGVDAIGAKSLYSYYRSIITSSPIDIYICGDADADEAAELVRGYIKGMEFTTPVLPQTEILKNSSPVKNVTEEMDITQGKLAIGFRTNIRPTDADFPAFTVMNSIFGAGAHSKLFNNVREKLSLAYYAMSQPETLKGLLIAQAGIEFQNFESARDETLAQLEEIKKGNITEHEFNASVSAIINALEGYYDNPRAMREFYLGEYISGTNRDIETVKQQILAVTPEDAAKAAAKLELDTVYFLKGKGDESHGA</sequence>
<name>A0A9D1H5R5_9FIRM</name>
<dbReference type="Pfam" id="PF05193">
    <property type="entry name" value="Peptidase_M16_C"/>
    <property type="match status" value="1"/>
</dbReference>
<evidence type="ECO:0000313" key="3">
    <source>
        <dbReference type="Proteomes" id="UP000824165"/>
    </source>
</evidence>
<dbReference type="Proteomes" id="UP000824165">
    <property type="component" value="Unassembled WGS sequence"/>
</dbReference>
<dbReference type="Gene3D" id="3.30.830.10">
    <property type="entry name" value="Metalloenzyme, LuxS/M16 peptidase-like"/>
    <property type="match status" value="2"/>
</dbReference>
<proteinExistence type="predicted"/>
<dbReference type="InterPro" id="IPR050361">
    <property type="entry name" value="MPP/UQCRC_Complex"/>
</dbReference>
<accession>A0A9D1H5R5</accession>
<evidence type="ECO:0000259" key="1">
    <source>
        <dbReference type="Pfam" id="PF05193"/>
    </source>
</evidence>
<evidence type="ECO:0000313" key="2">
    <source>
        <dbReference type="EMBL" id="HIT85734.1"/>
    </source>
</evidence>
<dbReference type="PANTHER" id="PTHR11851">
    <property type="entry name" value="METALLOPROTEASE"/>
    <property type="match status" value="1"/>
</dbReference>
<comment type="caution">
    <text evidence="2">The sequence shown here is derived from an EMBL/GenBank/DDBJ whole genome shotgun (WGS) entry which is preliminary data.</text>
</comment>
<reference evidence="2" key="1">
    <citation type="submission" date="2020-10" db="EMBL/GenBank/DDBJ databases">
        <authorList>
            <person name="Gilroy R."/>
        </authorList>
    </citation>
    <scope>NUCLEOTIDE SEQUENCE</scope>
    <source>
        <strain evidence="2">CHK181-108</strain>
    </source>
</reference>
<dbReference type="AlphaFoldDB" id="A0A9D1H5R5"/>
<dbReference type="NCBIfam" id="NF047422">
    <property type="entry name" value="YfmF_fam"/>
    <property type="match status" value="1"/>
</dbReference>
<dbReference type="InterPro" id="IPR007863">
    <property type="entry name" value="Peptidase_M16_C"/>
</dbReference>
<dbReference type="PANTHER" id="PTHR11851:SF186">
    <property type="entry name" value="INACTIVE METALLOPROTEASE YMFF-RELATED"/>
    <property type="match status" value="1"/>
</dbReference>
<dbReference type="GO" id="GO:0046872">
    <property type="term" value="F:metal ion binding"/>
    <property type="evidence" value="ECO:0007669"/>
    <property type="project" value="InterPro"/>
</dbReference>
<dbReference type="InterPro" id="IPR011249">
    <property type="entry name" value="Metalloenz_LuxS/M16"/>
</dbReference>